<dbReference type="Proteomes" id="UP001249851">
    <property type="component" value="Unassembled WGS sequence"/>
</dbReference>
<sequence>MASQKQMSFQRLMKSAEVFDCEDKDLDKKPRFNPFDDDDTATFEVVDSGSTCVSQKEVKNFMNHSRGRPESEDDDEDNKNLGEAWGGESFSIKSGRPQTASDARSARTRLVVQYVSSSSLSTSKEAFPVEGIIL</sequence>
<dbReference type="EMBL" id="JARQWQ010000014">
    <property type="protein sequence ID" value="KAK2567607.1"/>
    <property type="molecule type" value="Genomic_DNA"/>
</dbReference>
<accession>A0AAD9QU51</accession>
<feature type="region of interest" description="Disordered" evidence="1">
    <location>
        <begin position="57"/>
        <end position="106"/>
    </location>
</feature>
<proteinExistence type="predicted"/>
<keyword evidence="3" id="KW-1185">Reference proteome</keyword>
<evidence type="ECO:0000313" key="3">
    <source>
        <dbReference type="Proteomes" id="UP001249851"/>
    </source>
</evidence>
<evidence type="ECO:0000256" key="1">
    <source>
        <dbReference type="SAM" id="MobiDB-lite"/>
    </source>
</evidence>
<protein>
    <submittedName>
        <fullName evidence="2">Uncharacterized protein</fullName>
    </submittedName>
</protein>
<name>A0AAD9QU51_ACRCE</name>
<evidence type="ECO:0000313" key="2">
    <source>
        <dbReference type="EMBL" id="KAK2567607.1"/>
    </source>
</evidence>
<comment type="caution">
    <text evidence="2">The sequence shown here is derived from an EMBL/GenBank/DDBJ whole genome shotgun (WGS) entry which is preliminary data.</text>
</comment>
<reference evidence="2" key="2">
    <citation type="journal article" date="2023" name="Science">
        <title>Genomic signatures of disease resistance in endangered staghorn corals.</title>
        <authorList>
            <person name="Vollmer S.V."/>
            <person name="Selwyn J.D."/>
            <person name="Despard B.A."/>
            <person name="Roesel C.L."/>
        </authorList>
    </citation>
    <scope>NUCLEOTIDE SEQUENCE</scope>
    <source>
        <strain evidence="2">K2</strain>
    </source>
</reference>
<gene>
    <name evidence="2" type="ORF">P5673_008453</name>
</gene>
<organism evidence="2 3">
    <name type="scientific">Acropora cervicornis</name>
    <name type="common">Staghorn coral</name>
    <dbReference type="NCBI Taxonomy" id="6130"/>
    <lineage>
        <taxon>Eukaryota</taxon>
        <taxon>Metazoa</taxon>
        <taxon>Cnidaria</taxon>
        <taxon>Anthozoa</taxon>
        <taxon>Hexacorallia</taxon>
        <taxon>Scleractinia</taxon>
        <taxon>Astrocoeniina</taxon>
        <taxon>Acroporidae</taxon>
        <taxon>Acropora</taxon>
    </lineage>
</organism>
<dbReference type="AlphaFoldDB" id="A0AAD9QU51"/>
<reference evidence="2" key="1">
    <citation type="journal article" date="2023" name="G3 (Bethesda)">
        <title>Whole genome assembly and annotation of the endangered Caribbean coral Acropora cervicornis.</title>
        <authorList>
            <person name="Selwyn J.D."/>
            <person name="Vollmer S.V."/>
        </authorList>
    </citation>
    <scope>NUCLEOTIDE SEQUENCE</scope>
    <source>
        <strain evidence="2">K2</strain>
    </source>
</reference>